<dbReference type="Gene3D" id="3.90.70.10">
    <property type="entry name" value="Cysteine proteinases"/>
    <property type="match status" value="1"/>
</dbReference>
<reference evidence="5" key="1">
    <citation type="submission" date="2012-06" db="EMBL/GenBank/DDBJ databases">
        <title>Short 5' UTR of Entamoeba genes.</title>
        <authorList>
            <person name="Hiranuka K."/>
            <person name="Kumagai M."/>
            <person name="Wakaguri H."/>
            <person name="Suzuki Y."/>
            <person name="Sugano S."/>
            <person name="Watanabe J."/>
            <person name="Makioka A."/>
        </authorList>
    </citation>
    <scope>NUCLEOTIDE SEQUENCE</scope>
    <source>
        <strain evidence="5">IP1</strain>
    </source>
</reference>
<dbReference type="InterPro" id="IPR000668">
    <property type="entry name" value="Peptidase_C1A_C"/>
</dbReference>
<feature type="domain" description="Cathepsin propeptide inhibitor" evidence="4">
    <location>
        <begin position="16"/>
        <end position="71"/>
    </location>
</feature>
<feature type="domain" description="Peptidase C1A papain C-terminal" evidence="3">
    <location>
        <begin position="98"/>
        <end position="323"/>
    </location>
</feature>
<organism evidence="5">
    <name type="scientific">Entamoeba invadens</name>
    <dbReference type="NCBI Taxonomy" id="33085"/>
    <lineage>
        <taxon>Eukaryota</taxon>
        <taxon>Amoebozoa</taxon>
        <taxon>Evosea</taxon>
        <taxon>Archamoebae</taxon>
        <taxon>Mastigamoebida</taxon>
        <taxon>Entamoebidae</taxon>
        <taxon>Entamoeba</taxon>
    </lineage>
</organism>
<dbReference type="AlphaFoldDB" id="S0B2M4"/>
<dbReference type="PANTHER" id="PTHR12411">
    <property type="entry name" value="CYSTEINE PROTEASE FAMILY C1-RELATED"/>
    <property type="match status" value="1"/>
</dbReference>
<dbReference type="CDD" id="cd02248">
    <property type="entry name" value="Peptidase_C1A"/>
    <property type="match status" value="1"/>
</dbReference>
<dbReference type="Pfam" id="PF00112">
    <property type="entry name" value="Peptidase_C1"/>
    <property type="match status" value="1"/>
</dbReference>
<dbReference type="Pfam" id="PF08246">
    <property type="entry name" value="Inhibitor_I29"/>
    <property type="match status" value="1"/>
</dbReference>
<evidence type="ECO:0000259" key="4">
    <source>
        <dbReference type="SMART" id="SM00848"/>
    </source>
</evidence>
<dbReference type="GO" id="GO:0006508">
    <property type="term" value="P:proteolysis"/>
    <property type="evidence" value="ECO:0007669"/>
    <property type="project" value="InterPro"/>
</dbReference>
<keyword evidence="2" id="KW-0732">Signal</keyword>
<dbReference type="InterPro" id="IPR013201">
    <property type="entry name" value="Prot_inhib_I29"/>
</dbReference>
<dbReference type="SMART" id="SM00645">
    <property type="entry name" value="Pept_C1"/>
    <property type="match status" value="1"/>
</dbReference>
<comment type="similarity">
    <text evidence="1">Belongs to the peptidase C1 family.</text>
</comment>
<dbReference type="SUPFAM" id="SSF54001">
    <property type="entry name" value="Cysteine proteinases"/>
    <property type="match status" value="1"/>
</dbReference>
<evidence type="ECO:0000313" key="5">
    <source>
        <dbReference type="EMBL" id="BAN41708.1"/>
    </source>
</evidence>
<feature type="chain" id="PRO_5012881323" evidence="2">
    <location>
        <begin position="16"/>
        <end position="328"/>
    </location>
</feature>
<dbReference type="InterPro" id="IPR039417">
    <property type="entry name" value="Peptidase_C1A_papain-like"/>
</dbReference>
<evidence type="ECO:0000256" key="2">
    <source>
        <dbReference type="SAM" id="SignalP"/>
    </source>
</evidence>
<dbReference type="SMART" id="SM00848">
    <property type="entry name" value="Inhibitor_I29"/>
    <property type="match status" value="1"/>
</dbReference>
<dbReference type="InterPro" id="IPR038765">
    <property type="entry name" value="Papain-like_cys_pep_sf"/>
</dbReference>
<name>S0B2M4_ENTIV</name>
<dbReference type="PRINTS" id="PR00705">
    <property type="entry name" value="PAPAIN"/>
</dbReference>
<proteinExistence type="evidence at transcript level"/>
<accession>S0B2M4</accession>
<dbReference type="InterPro" id="IPR025660">
    <property type="entry name" value="Pept_his_AS"/>
</dbReference>
<dbReference type="VEuPathDB" id="AmoebaDB:EIN_325530"/>
<sequence>MLILFCLIFLSYSLTFENWVNRYNKQFTTAELLRRRAIYVDNLNYVVEHSGINGVQLSLDGPYATLTNEEYKSLLRLQSVSPNTQSKKKTVDYQDDDVPTSFDLRNYNHKNYVNTPGDQGNCGSCYSFAITAYLDTNMLLNYDEYTVNSFRLSTAEIISCANNNYKDCHGCDGGSLSCGLQYVKNKGLCLEEQFKFCGKDNNCPSANNLPERATEIDGIESASFSMDLEGHKRIIYKHGGSLTAMDSSRMSYQLYAGGIYQDSRCSQIALNHAVNIVGYGVENYIPYFIVKNSYGSNWGEMGYIRVRADNNMCGLSTNVYWVDKVKKA</sequence>
<evidence type="ECO:0000259" key="3">
    <source>
        <dbReference type="SMART" id="SM00645"/>
    </source>
</evidence>
<dbReference type="InterPro" id="IPR013128">
    <property type="entry name" value="Peptidase_C1A"/>
</dbReference>
<evidence type="ECO:0000256" key="1">
    <source>
        <dbReference type="ARBA" id="ARBA00008455"/>
    </source>
</evidence>
<dbReference type="GO" id="GO:0008234">
    <property type="term" value="F:cysteine-type peptidase activity"/>
    <property type="evidence" value="ECO:0007669"/>
    <property type="project" value="InterPro"/>
</dbReference>
<dbReference type="PROSITE" id="PS00639">
    <property type="entry name" value="THIOL_PROTEASE_HIS"/>
    <property type="match status" value="1"/>
</dbReference>
<feature type="signal peptide" evidence="2">
    <location>
        <begin position="1"/>
        <end position="15"/>
    </location>
</feature>
<protein>
    <submittedName>
        <fullName evidence="5">Cysteine proteinase 1, putative</fullName>
    </submittedName>
</protein>
<dbReference type="EMBL" id="AK423287">
    <property type="protein sequence ID" value="BAN41708.1"/>
    <property type="molecule type" value="mRNA"/>
</dbReference>